<name>A0A9D4S5W9_DREPO</name>
<keyword evidence="3" id="KW-1185">Reference proteome</keyword>
<dbReference type="AlphaFoldDB" id="A0A9D4S5W9"/>
<accession>A0A9D4S5W9</accession>
<proteinExistence type="predicted"/>
<comment type="caution">
    <text evidence="2">The sequence shown here is derived from an EMBL/GenBank/DDBJ whole genome shotgun (WGS) entry which is preliminary data.</text>
</comment>
<gene>
    <name evidence="2" type="ORF">DPMN_016899</name>
</gene>
<reference evidence="2" key="2">
    <citation type="submission" date="2020-11" db="EMBL/GenBank/DDBJ databases">
        <authorList>
            <person name="McCartney M.A."/>
            <person name="Auch B."/>
            <person name="Kono T."/>
            <person name="Mallez S."/>
            <person name="Becker A."/>
            <person name="Gohl D.M."/>
            <person name="Silverstein K.A.T."/>
            <person name="Koren S."/>
            <person name="Bechman K.B."/>
            <person name="Herman A."/>
            <person name="Abrahante J.E."/>
            <person name="Garbe J."/>
        </authorList>
    </citation>
    <scope>NUCLEOTIDE SEQUENCE</scope>
    <source>
        <strain evidence="2">Duluth1</strain>
        <tissue evidence="2">Whole animal</tissue>
    </source>
</reference>
<feature type="region of interest" description="Disordered" evidence="1">
    <location>
        <begin position="1"/>
        <end position="25"/>
    </location>
</feature>
<protein>
    <submittedName>
        <fullName evidence="2">Uncharacterized protein</fullName>
    </submittedName>
</protein>
<evidence type="ECO:0000313" key="2">
    <source>
        <dbReference type="EMBL" id="KAH3892771.1"/>
    </source>
</evidence>
<dbReference type="EMBL" id="JAIWYP010000001">
    <property type="protein sequence ID" value="KAH3892771.1"/>
    <property type="molecule type" value="Genomic_DNA"/>
</dbReference>
<sequence>MGSSFSLEKSMKPIQRPNAHSHHTPFRVAPGTVNTGNVQMPCTCNPGTSYQQPLPAQVMQPPPYMTQSVAVAGNGFPVPLQQTHGFVMQHPGYGMRQPVFVMQQPEYGLQQPSFGVQQPFNGKQQHTYDMHQPGPATNLGYSGARTIDPPPPYTENSEPMVGAKQNEAVVYRVPVTEVSPNVETDKEEISSVFSPAHETNPAVNQNNEQFQITEHGAGDASNQEELLLV</sequence>
<reference evidence="2" key="1">
    <citation type="journal article" date="2019" name="bioRxiv">
        <title>The Genome of the Zebra Mussel, Dreissena polymorpha: A Resource for Invasive Species Research.</title>
        <authorList>
            <person name="McCartney M.A."/>
            <person name="Auch B."/>
            <person name="Kono T."/>
            <person name="Mallez S."/>
            <person name="Zhang Y."/>
            <person name="Obille A."/>
            <person name="Becker A."/>
            <person name="Abrahante J.E."/>
            <person name="Garbe J."/>
            <person name="Badalamenti J.P."/>
            <person name="Herman A."/>
            <person name="Mangelson H."/>
            <person name="Liachko I."/>
            <person name="Sullivan S."/>
            <person name="Sone E.D."/>
            <person name="Koren S."/>
            <person name="Silverstein K.A.T."/>
            <person name="Beckman K.B."/>
            <person name="Gohl D.M."/>
        </authorList>
    </citation>
    <scope>NUCLEOTIDE SEQUENCE</scope>
    <source>
        <strain evidence="2">Duluth1</strain>
        <tissue evidence="2">Whole animal</tissue>
    </source>
</reference>
<dbReference type="Proteomes" id="UP000828390">
    <property type="component" value="Unassembled WGS sequence"/>
</dbReference>
<evidence type="ECO:0000313" key="3">
    <source>
        <dbReference type="Proteomes" id="UP000828390"/>
    </source>
</evidence>
<evidence type="ECO:0000256" key="1">
    <source>
        <dbReference type="SAM" id="MobiDB-lite"/>
    </source>
</evidence>
<organism evidence="2 3">
    <name type="scientific">Dreissena polymorpha</name>
    <name type="common">Zebra mussel</name>
    <name type="synonym">Mytilus polymorpha</name>
    <dbReference type="NCBI Taxonomy" id="45954"/>
    <lineage>
        <taxon>Eukaryota</taxon>
        <taxon>Metazoa</taxon>
        <taxon>Spiralia</taxon>
        <taxon>Lophotrochozoa</taxon>
        <taxon>Mollusca</taxon>
        <taxon>Bivalvia</taxon>
        <taxon>Autobranchia</taxon>
        <taxon>Heteroconchia</taxon>
        <taxon>Euheterodonta</taxon>
        <taxon>Imparidentia</taxon>
        <taxon>Neoheterodontei</taxon>
        <taxon>Myida</taxon>
        <taxon>Dreissenoidea</taxon>
        <taxon>Dreissenidae</taxon>
        <taxon>Dreissena</taxon>
    </lineage>
</organism>